<keyword evidence="2" id="KW-1185">Reference proteome</keyword>
<proteinExistence type="predicted"/>
<accession>A0A345MBM9</accession>
<evidence type="ECO:0000313" key="1">
    <source>
        <dbReference type="EMBL" id="AXH67900.1"/>
    </source>
</evidence>
<dbReference type="EMBL" id="MH576973">
    <property type="protein sequence ID" value="AXH67900.1"/>
    <property type="molecule type" value="Genomic_DNA"/>
</dbReference>
<organism evidence="1 2">
    <name type="scientific">Mycobacterium phage Bromden</name>
    <dbReference type="NCBI Taxonomy" id="2283252"/>
    <lineage>
        <taxon>Viruses</taxon>
        <taxon>Duplodnaviria</taxon>
        <taxon>Heunggongvirae</taxon>
        <taxon>Uroviricota</taxon>
        <taxon>Caudoviricetes</taxon>
        <taxon>Vilmaviridae</taxon>
        <taxon>Lclasvirinae</taxon>
        <taxon>Bromdenvirus</taxon>
        <taxon>Bromdenvirus bromden</taxon>
    </lineage>
</organism>
<dbReference type="Proteomes" id="UP000258832">
    <property type="component" value="Segment"/>
</dbReference>
<dbReference type="GeneID" id="63209907"/>
<name>A0A345MBM9_9CAUD</name>
<dbReference type="RefSeq" id="YP_010013325.1">
    <property type="nucleotide sequence ID" value="NC_053510.1"/>
</dbReference>
<sequence>MASLELKHQSKEFLNNLRAISALKDDVESQKVYTLIEIARSLDRIAVMLEKPL</sequence>
<evidence type="ECO:0000313" key="2">
    <source>
        <dbReference type="Proteomes" id="UP000258832"/>
    </source>
</evidence>
<protein>
    <submittedName>
        <fullName evidence="1">Uncharacterized protein</fullName>
    </submittedName>
</protein>
<gene>
    <name evidence="1" type="primary">95</name>
    <name evidence="1" type="ORF">SEA_BROMDEN_95</name>
</gene>
<dbReference type="KEGG" id="vg:63209907"/>
<reference evidence="2" key="1">
    <citation type="submission" date="2018-07" db="EMBL/GenBank/DDBJ databases">
        <authorList>
            <person name="Quirk P.G."/>
            <person name="Krulwich T.A."/>
        </authorList>
    </citation>
    <scope>NUCLEOTIDE SEQUENCE [LARGE SCALE GENOMIC DNA]</scope>
</reference>